<dbReference type="FunFam" id="3.30.450.20:FF:000099">
    <property type="entry name" value="Sensory box sensor histidine kinase"/>
    <property type="match status" value="1"/>
</dbReference>
<dbReference type="Gene3D" id="3.60.40.10">
    <property type="entry name" value="PPM-type phosphatase domain"/>
    <property type="match status" value="1"/>
</dbReference>
<dbReference type="EMBL" id="BOMQ01000011">
    <property type="protein sequence ID" value="GIE47325.1"/>
    <property type="molecule type" value="Genomic_DNA"/>
</dbReference>
<dbReference type="Pfam" id="PF07228">
    <property type="entry name" value="SpoIIE"/>
    <property type="match status" value="1"/>
</dbReference>
<proteinExistence type="predicted"/>
<dbReference type="Gene3D" id="3.30.450.20">
    <property type="entry name" value="PAS domain"/>
    <property type="match status" value="2"/>
</dbReference>
<keyword evidence="1" id="KW-0378">Hydrolase</keyword>
<keyword evidence="6" id="KW-1185">Reference proteome</keyword>
<dbReference type="RefSeq" id="WP_203765267.1">
    <property type="nucleotide sequence ID" value="NZ_BAAAYJ010000109.1"/>
</dbReference>
<sequence>MVEMDVFGAERTAASGADTGLAALLLNAAEQGIIATDLDGRIVVWNRFAEVMYGWTAAEVIGRSIIEVTPTLTTADQARSIMSALRRGDSWRGEFEVQRKDGSTFTAMVVNSPIIRGDELVGVVGLSIDVSERLASQAALRESEERFRTMADNLPLLIWQHDSAGRQEWVNATFCSFFGVSRHQMRAERWQMLTHPDDGRQYGRDFLAAVAERRPFHGEVRVRHADGQWRWLESWGSPRIGPDGVFLGYVGTSADVTERKLAQLTLNAAAAINAFRTRLADVLESLTDPAQIAAGAARTLARHLRAGRVRYLEIDEHVEYATVLAEHCPDLPGLRTRHPLDDYGADRMTAFRAGQPVVVDAAGPESPAGFGAGAYVVVPVVRQNRPVAAVAVHDLEPRSWVPDDLTLITDAAERTWAAIRKAAEEQARHDRHARAQLVVDVLSTLERHHTVAAQVQALTDVLVPRVADYATVEAPGEDDFLLALTHRDHEKAQILRRLRTEHRLGAGQPDSLHAAAAGTAQLLSIAPDMIAEYARYSPDATQLLARLGTRSHLAVPLALSDAKSGALMIGLSEPGRAPYRPDDLAFFEDLARRIGVVLMSAHIRQREHDIAVRLQRSMLPDRVESHPHLGIEARYRAGDELLEVGGDWYDTFAWPDGRIGVVIGDVAGHTMDAAIIMGRLRAVTAAFVPHTPADPAAVLDALEEYACGPSGAELVSAVCVIIDPRSGVLTYSSAGHPPPLVLAPGRPPQRLEHARAPAIYRYHDDRDTRRRPRAEITLEPGALIVMYSDGLIERRRTTLTAGIARLETVAAGLTARTLPAVADGIVARMTDDSPTDDDIVLVCLRYTPPGQDTGSPRSADPRDGEPHPHPG</sequence>
<feature type="domain" description="PAS" evidence="3">
    <location>
        <begin position="143"/>
        <end position="198"/>
    </location>
</feature>
<dbReference type="PROSITE" id="PS50112">
    <property type="entry name" value="PAS"/>
    <property type="match status" value="2"/>
</dbReference>
<dbReference type="PANTHER" id="PTHR43156:SF2">
    <property type="entry name" value="STAGE II SPORULATION PROTEIN E"/>
    <property type="match status" value="1"/>
</dbReference>
<evidence type="ECO:0000259" key="3">
    <source>
        <dbReference type="PROSITE" id="PS50112"/>
    </source>
</evidence>
<dbReference type="NCBIfam" id="TIGR00229">
    <property type="entry name" value="sensory_box"/>
    <property type="match status" value="2"/>
</dbReference>
<feature type="domain" description="PAC" evidence="4">
    <location>
        <begin position="91"/>
        <end position="142"/>
    </location>
</feature>
<dbReference type="PROSITE" id="PS50113">
    <property type="entry name" value="PAC"/>
    <property type="match status" value="2"/>
</dbReference>
<dbReference type="Pfam" id="PF08447">
    <property type="entry name" value="PAS_3"/>
    <property type="match status" value="1"/>
</dbReference>
<feature type="compositionally biased region" description="Basic and acidic residues" evidence="2">
    <location>
        <begin position="859"/>
        <end position="871"/>
    </location>
</feature>
<dbReference type="InterPro" id="IPR000700">
    <property type="entry name" value="PAS-assoc_C"/>
</dbReference>
<dbReference type="InterPro" id="IPR036457">
    <property type="entry name" value="PPM-type-like_dom_sf"/>
</dbReference>
<organism evidence="5 6">
    <name type="scientific">Actinoplanes nipponensis</name>
    <dbReference type="NCBI Taxonomy" id="135950"/>
    <lineage>
        <taxon>Bacteria</taxon>
        <taxon>Bacillati</taxon>
        <taxon>Actinomycetota</taxon>
        <taxon>Actinomycetes</taxon>
        <taxon>Micromonosporales</taxon>
        <taxon>Micromonosporaceae</taxon>
        <taxon>Actinoplanes</taxon>
    </lineage>
</organism>
<dbReference type="InterPro" id="IPR013655">
    <property type="entry name" value="PAS_fold_3"/>
</dbReference>
<dbReference type="InterPro" id="IPR052016">
    <property type="entry name" value="Bact_Sigma-Reg"/>
</dbReference>
<dbReference type="CDD" id="cd00130">
    <property type="entry name" value="PAS"/>
    <property type="match status" value="2"/>
</dbReference>
<dbReference type="GO" id="GO:0016791">
    <property type="term" value="F:phosphatase activity"/>
    <property type="evidence" value="ECO:0007669"/>
    <property type="project" value="TreeGrafter"/>
</dbReference>
<protein>
    <recommendedName>
        <fullName evidence="7">PAS domain S-box-containing protein</fullName>
    </recommendedName>
</protein>
<feature type="domain" description="PAS" evidence="3">
    <location>
        <begin position="25"/>
        <end position="88"/>
    </location>
</feature>
<dbReference type="InterPro" id="IPR003018">
    <property type="entry name" value="GAF"/>
</dbReference>
<dbReference type="SUPFAM" id="SSF55785">
    <property type="entry name" value="PYP-like sensor domain (PAS domain)"/>
    <property type="match status" value="2"/>
</dbReference>
<feature type="region of interest" description="Disordered" evidence="2">
    <location>
        <begin position="846"/>
        <end position="871"/>
    </location>
</feature>
<dbReference type="Pfam" id="PF00989">
    <property type="entry name" value="PAS"/>
    <property type="match status" value="1"/>
</dbReference>
<dbReference type="AlphaFoldDB" id="A0A919JDF0"/>
<evidence type="ECO:0000313" key="5">
    <source>
        <dbReference type="EMBL" id="GIE47325.1"/>
    </source>
</evidence>
<dbReference type="InterPro" id="IPR001610">
    <property type="entry name" value="PAC"/>
</dbReference>
<dbReference type="InterPro" id="IPR013767">
    <property type="entry name" value="PAS_fold"/>
</dbReference>
<dbReference type="SUPFAM" id="SSF55781">
    <property type="entry name" value="GAF domain-like"/>
    <property type="match status" value="2"/>
</dbReference>
<evidence type="ECO:0000256" key="2">
    <source>
        <dbReference type="SAM" id="MobiDB-lite"/>
    </source>
</evidence>
<accession>A0A919JDF0</accession>
<gene>
    <name evidence="5" type="ORF">Ani05nite_08590</name>
</gene>
<evidence type="ECO:0000313" key="6">
    <source>
        <dbReference type="Proteomes" id="UP000647172"/>
    </source>
</evidence>
<dbReference type="SMART" id="SM00331">
    <property type="entry name" value="PP2C_SIG"/>
    <property type="match status" value="1"/>
</dbReference>
<dbReference type="InterPro" id="IPR001932">
    <property type="entry name" value="PPM-type_phosphatase-like_dom"/>
</dbReference>
<dbReference type="PANTHER" id="PTHR43156">
    <property type="entry name" value="STAGE II SPORULATION PROTEIN E-RELATED"/>
    <property type="match status" value="1"/>
</dbReference>
<dbReference type="SMART" id="SM00065">
    <property type="entry name" value="GAF"/>
    <property type="match status" value="1"/>
</dbReference>
<dbReference type="Gene3D" id="3.30.450.40">
    <property type="match status" value="2"/>
</dbReference>
<evidence type="ECO:0000259" key="4">
    <source>
        <dbReference type="PROSITE" id="PS50113"/>
    </source>
</evidence>
<evidence type="ECO:0000256" key="1">
    <source>
        <dbReference type="ARBA" id="ARBA00022801"/>
    </source>
</evidence>
<dbReference type="InterPro" id="IPR035965">
    <property type="entry name" value="PAS-like_dom_sf"/>
</dbReference>
<name>A0A919JDF0_9ACTN</name>
<comment type="caution">
    <text evidence="5">The sequence shown here is derived from an EMBL/GenBank/DDBJ whole genome shotgun (WGS) entry which is preliminary data.</text>
</comment>
<dbReference type="SMART" id="SM00086">
    <property type="entry name" value="PAC"/>
    <property type="match status" value="2"/>
</dbReference>
<dbReference type="GO" id="GO:0006355">
    <property type="term" value="P:regulation of DNA-templated transcription"/>
    <property type="evidence" value="ECO:0007669"/>
    <property type="project" value="InterPro"/>
</dbReference>
<dbReference type="SMART" id="SM00091">
    <property type="entry name" value="PAS"/>
    <property type="match status" value="2"/>
</dbReference>
<reference evidence="5" key="1">
    <citation type="submission" date="2021-01" db="EMBL/GenBank/DDBJ databases">
        <title>Whole genome shotgun sequence of Actinoplanes nipponensis NBRC 14063.</title>
        <authorList>
            <person name="Komaki H."/>
            <person name="Tamura T."/>
        </authorList>
    </citation>
    <scope>NUCLEOTIDE SEQUENCE</scope>
    <source>
        <strain evidence="5">NBRC 14063</strain>
    </source>
</reference>
<feature type="domain" description="PAC" evidence="4">
    <location>
        <begin position="216"/>
        <end position="268"/>
    </location>
</feature>
<dbReference type="InterPro" id="IPR000014">
    <property type="entry name" value="PAS"/>
</dbReference>
<dbReference type="InterPro" id="IPR029016">
    <property type="entry name" value="GAF-like_dom_sf"/>
</dbReference>
<dbReference type="Pfam" id="PF01590">
    <property type="entry name" value="GAF"/>
    <property type="match status" value="2"/>
</dbReference>
<dbReference type="Proteomes" id="UP000647172">
    <property type="component" value="Unassembled WGS sequence"/>
</dbReference>
<evidence type="ECO:0008006" key="7">
    <source>
        <dbReference type="Google" id="ProtNLM"/>
    </source>
</evidence>